<feature type="compositionally biased region" description="Low complexity" evidence="1">
    <location>
        <begin position="7"/>
        <end position="21"/>
    </location>
</feature>
<proteinExistence type="predicted"/>
<sequence>MDRMSATPTNNSNTNTNSQPQEIPRRRRLKLTVDSNIQEDVDISDPSLDPSRPKRGRPKRTTNVEVTEDDSLNGADTEDTEDMSVYGETNDERDIQDNRANQKLSDLASSYHDILNPSQDDDLDGDLDLELKFTEFRKEEMKPHFKMAQDGVVCCFCGVIAADNMQYSTTYPAIYVCKDCVTKQERQALAPVREVAPTVDDIDLIQIHREQLKDRERDMQLNLFDWIPEKFIASKQIESLMKSSIIPTDVYEQDLQWSKAISKDEKTWIDYPPKEQLLVAGGMSWTIDESTHFFQGLRRFGKHNVWAIQELIKTRSLAEVVTMVETMEMELARRKTLGLKTIRLSEMPMATEVNDEVIAIEEMCASRLVDQEMESFWSQHTKSPAESIPEIVDKSRLFNMRTLSDLSSRLYIQNEGAGMEREVVLNLYDALKEWLSPVVKELVALQHERHRVTALLTKEECVDTPGITEMDVFRTLHARQLPLDVDAFFSTAHNRLQHMLFDDGAVVPETAPNRHQFIPSISLDYGKQYYLNTTADLEEAEAEDSDQDMDTDDGVLAEEEGENTLEAPLPVHQSSLNTKSANSGGKQSMKVDREQWESLWSTGAREAQRISANVIGHTAEGCLMSLSSGNRPTLSYNSWRQNVARLKHSSLALPSADSEASCHLNQDTLTMNVQSMNKTVRSHEQRLYLESLPKTPPSIEQELKKLKRIAAHVSILDSECKMQARYKNSEQPGYGPLPKNMSLLLDPTREVPTTGYGIGKRNRGGLWQMDKYVDDSGYITVSGSDDEEEEDLGCQRQMKAEADIEAVSQVLGWRDIFPVAVGNSNKRQKRESTFVDPESSD</sequence>
<keyword evidence="3" id="KW-1185">Reference proteome</keyword>
<dbReference type="InterPro" id="IPR039601">
    <property type="entry name" value="Rrn5"/>
</dbReference>
<feature type="region of interest" description="Disordered" evidence="1">
    <location>
        <begin position="1"/>
        <end position="97"/>
    </location>
</feature>
<dbReference type="EMBL" id="JAAAIM010000125">
    <property type="protein sequence ID" value="KAG0294272.1"/>
    <property type="molecule type" value="Genomic_DNA"/>
</dbReference>
<feature type="region of interest" description="Disordered" evidence="1">
    <location>
        <begin position="565"/>
        <end position="591"/>
    </location>
</feature>
<organism evidence="2 3">
    <name type="scientific">Linnemannia gamsii</name>
    <dbReference type="NCBI Taxonomy" id="64522"/>
    <lineage>
        <taxon>Eukaryota</taxon>
        <taxon>Fungi</taxon>
        <taxon>Fungi incertae sedis</taxon>
        <taxon>Mucoromycota</taxon>
        <taxon>Mortierellomycotina</taxon>
        <taxon>Mortierellomycetes</taxon>
        <taxon>Mortierellales</taxon>
        <taxon>Mortierellaceae</taxon>
        <taxon>Linnemannia</taxon>
    </lineage>
</organism>
<dbReference type="PANTHER" id="PTHR28079">
    <property type="entry name" value="RNA POLYMERASE I-SPECIFIC TRANSCRIPTION INITIATION FACTOR RRN5"/>
    <property type="match status" value="1"/>
</dbReference>
<reference evidence="2 3" key="1">
    <citation type="journal article" date="2020" name="Fungal Divers.">
        <title>Resolving the Mortierellaceae phylogeny through synthesis of multi-gene phylogenetics and phylogenomics.</title>
        <authorList>
            <person name="Vandepol N."/>
            <person name="Liber J."/>
            <person name="Desiro A."/>
            <person name="Na H."/>
            <person name="Kennedy M."/>
            <person name="Barry K."/>
            <person name="Grigoriev I.V."/>
            <person name="Miller A.N."/>
            <person name="O'Donnell K."/>
            <person name="Stajich J.E."/>
            <person name="Bonito G."/>
        </authorList>
    </citation>
    <scope>NUCLEOTIDE SEQUENCE [LARGE SCALE GENOMIC DNA]</scope>
    <source>
        <strain evidence="2 3">AD045</strain>
    </source>
</reference>
<feature type="compositionally biased region" description="Polar residues" evidence="1">
    <location>
        <begin position="572"/>
        <end position="586"/>
    </location>
</feature>
<evidence type="ECO:0000313" key="3">
    <source>
        <dbReference type="Proteomes" id="UP001194696"/>
    </source>
</evidence>
<comment type="caution">
    <text evidence="2">The sequence shown here is derived from an EMBL/GenBank/DDBJ whole genome shotgun (WGS) entry which is preliminary data.</text>
</comment>
<evidence type="ECO:0000313" key="2">
    <source>
        <dbReference type="EMBL" id="KAG0294272.1"/>
    </source>
</evidence>
<dbReference type="PANTHER" id="PTHR28079:SF1">
    <property type="entry name" value="RNA POLYMERASE I-SPECIFIC TRANSCRIPTION INITIATION FACTOR RRN5"/>
    <property type="match status" value="1"/>
</dbReference>
<evidence type="ECO:0000256" key="1">
    <source>
        <dbReference type="SAM" id="MobiDB-lite"/>
    </source>
</evidence>
<feature type="compositionally biased region" description="Acidic residues" evidence="1">
    <location>
        <begin position="66"/>
        <end position="82"/>
    </location>
</feature>
<dbReference type="Proteomes" id="UP001194696">
    <property type="component" value="Unassembled WGS sequence"/>
</dbReference>
<gene>
    <name evidence="2" type="ORF">BGZ96_001491</name>
</gene>
<protein>
    <submittedName>
        <fullName evidence="2">Uncharacterized protein</fullName>
    </submittedName>
</protein>
<name>A0ABQ7KBL8_9FUNG</name>
<accession>A0ABQ7KBL8</accession>